<comment type="caution">
    <text evidence="1">The sequence shown here is derived from an EMBL/GenBank/DDBJ whole genome shotgun (WGS) entry which is preliminary data.</text>
</comment>
<evidence type="ECO:0000313" key="1">
    <source>
        <dbReference type="EMBL" id="TQS43824.1"/>
    </source>
</evidence>
<dbReference type="AlphaFoldDB" id="A0A545AR65"/>
<dbReference type="EMBL" id="VIRS01000011">
    <property type="protein sequence ID" value="TQS43824.1"/>
    <property type="molecule type" value="Genomic_DNA"/>
</dbReference>
<name>A0A545AR65_9ACTN</name>
<proteinExistence type="predicted"/>
<protein>
    <submittedName>
        <fullName evidence="1">Uncharacterized protein</fullName>
    </submittedName>
</protein>
<dbReference type="OrthoDB" id="3692316at2"/>
<dbReference type="Proteomes" id="UP000317982">
    <property type="component" value="Unassembled WGS sequence"/>
</dbReference>
<organism evidence="1 2">
    <name type="scientific">Cryptosporangium phraense</name>
    <dbReference type="NCBI Taxonomy" id="2593070"/>
    <lineage>
        <taxon>Bacteria</taxon>
        <taxon>Bacillati</taxon>
        <taxon>Actinomycetota</taxon>
        <taxon>Actinomycetes</taxon>
        <taxon>Cryptosporangiales</taxon>
        <taxon>Cryptosporangiaceae</taxon>
        <taxon>Cryptosporangium</taxon>
    </lineage>
</organism>
<keyword evidence="2" id="KW-1185">Reference proteome</keyword>
<dbReference type="RefSeq" id="WP_142705735.1">
    <property type="nucleotide sequence ID" value="NZ_VIRS01000011.1"/>
</dbReference>
<gene>
    <name evidence="1" type="ORF">FL583_17520</name>
</gene>
<dbReference type="InParanoid" id="A0A545AR65"/>
<evidence type="ECO:0000313" key="2">
    <source>
        <dbReference type="Proteomes" id="UP000317982"/>
    </source>
</evidence>
<accession>A0A545AR65</accession>
<sequence length="193" mass="20784">MGGVGLEYVLPVGHYLGPVHPAADSPPTHHAVRVGRTPARLTDQDQLDVWLLAHGVPSEVGDRPWSRETLLKAASETGVGTAETAFTDLLARGLLIEASPDATDVLSPVRHHRLLPLLVGLGTGPGEPLDVIGVPGLLIALKAEPRVFELWEWGHRWPDLWSAWQALSLDERDGLRAVQTLIAHGAAYLDVVP</sequence>
<reference evidence="1 2" key="1">
    <citation type="submission" date="2019-07" db="EMBL/GenBank/DDBJ databases">
        <title>Cryptosporangium phraense sp. nov., isolated from plant litter.</title>
        <authorList>
            <person name="Suriyachadkun C."/>
        </authorList>
    </citation>
    <scope>NUCLEOTIDE SEQUENCE [LARGE SCALE GENOMIC DNA]</scope>
    <source>
        <strain evidence="1 2">A-T 5661</strain>
    </source>
</reference>